<keyword evidence="1" id="KW-1133">Transmembrane helix</keyword>
<keyword evidence="1" id="KW-0472">Membrane</keyword>
<evidence type="ECO:0000313" key="2">
    <source>
        <dbReference type="EMBL" id="BBE38785.1"/>
    </source>
</evidence>
<organism evidence="2">
    <name type="scientific">Vibrio vulnificus</name>
    <dbReference type="NCBI Taxonomy" id="672"/>
    <lineage>
        <taxon>Bacteria</taxon>
        <taxon>Pseudomonadati</taxon>
        <taxon>Pseudomonadota</taxon>
        <taxon>Gammaproteobacteria</taxon>
        <taxon>Vibrionales</taxon>
        <taxon>Vibrionaceae</taxon>
        <taxon>Vibrio</taxon>
    </lineage>
</organism>
<proteinExistence type="predicted"/>
<name>A0A6S4QB45_VIBVL</name>
<dbReference type="AlphaFoldDB" id="A0A6S4QB45"/>
<protein>
    <submittedName>
        <fullName evidence="2">Uncharacterized protein</fullName>
    </submittedName>
</protein>
<accession>A0A6S4QB45</accession>
<evidence type="ECO:0000256" key="1">
    <source>
        <dbReference type="SAM" id="Phobius"/>
    </source>
</evidence>
<reference evidence="2" key="1">
    <citation type="submission" date="2011-01" db="EMBL/GenBank/DDBJ databases">
        <title>Evolutionary Significance of Chromosomal Super-Integrons in Vibrio vulnificus Strains.</title>
        <authorList>
            <person name="Shu H.Y."/>
            <person name="Wu K.M."/>
            <person name="Liu T.T."/>
            <person name="Liu Y.M."/>
            <person name="Liao T.L."/>
            <person name="Hor L.I."/>
            <person name="Tsai S.F."/>
            <person name="Chen C.Y."/>
        </authorList>
    </citation>
    <scope>NUCLEOTIDE SEQUENCE</scope>
    <source>
        <strain evidence="2">CECT4999</strain>
    </source>
</reference>
<dbReference type="EMBL" id="AB609751">
    <property type="protein sequence ID" value="BBE38785.1"/>
    <property type="molecule type" value="Genomic_DNA"/>
</dbReference>
<keyword evidence="1" id="KW-0812">Transmembrane</keyword>
<feature type="transmembrane region" description="Helical" evidence="1">
    <location>
        <begin position="12"/>
        <end position="35"/>
    </location>
</feature>
<sequence>MFSHVKSVGCIFSLFLRISNFGLVGKLTSVVAVFWTPIRGR</sequence>